<evidence type="ECO:0008006" key="3">
    <source>
        <dbReference type="Google" id="ProtNLM"/>
    </source>
</evidence>
<gene>
    <name evidence="1" type="ORF">PHPALM_14601</name>
</gene>
<proteinExistence type="predicted"/>
<organism evidence="1 2">
    <name type="scientific">Phytophthora palmivora</name>
    <dbReference type="NCBI Taxonomy" id="4796"/>
    <lineage>
        <taxon>Eukaryota</taxon>
        <taxon>Sar</taxon>
        <taxon>Stramenopiles</taxon>
        <taxon>Oomycota</taxon>
        <taxon>Peronosporomycetes</taxon>
        <taxon>Peronosporales</taxon>
        <taxon>Peronosporaceae</taxon>
        <taxon>Phytophthora</taxon>
    </lineage>
</organism>
<sequence length="134" mass="15314">MCNLYQATFANLFEDILHGVDLCDLSGRTFWTLHRDSPAYQQYVSRVLNDAVMQSVLAAPRGRRESPPSIIPQHIRAQVPRIRGKELCVRFKAAKGCTFDKCNHVHEPHRLPEEVLTWLTGMHGGLKTVHPQRE</sequence>
<dbReference type="EMBL" id="NCKW01007931">
    <property type="protein sequence ID" value="POM69144.1"/>
    <property type="molecule type" value="Genomic_DNA"/>
</dbReference>
<dbReference type="AlphaFoldDB" id="A0A2P4XU92"/>
<keyword evidence="2" id="KW-1185">Reference proteome</keyword>
<reference evidence="1 2" key="1">
    <citation type="journal article" date="2017" name="Genome Biol. Evol.">
        <title>Phytophthora megakarya and P. palmivora, closely related causal agents of cacao black pod rot, underwent increases in genome sizes and gene numbers by different mechanisms.</title>
        <authorList>
            <person name="Ali S.S."/>
            <person name="Shao J."/>
            <person name="Lary D.J."/>
            <person name="Kronmiller B."/>
            <person name="Shen D."/>
            <person name="Strem M.D."/>
            <person name="Amoako-Attah I."/>
            <person name="Akrofi A.Y."/>
            <person name="Begoude B.A."/>
            <person name="Ten Hoopen G.M."/>
            <person name="Coulibaly K."/>
            <person name="Kebe B.I."/>
            <person name="Melnick R.L."/>
            <person name="Guiltinan M.J."/>
            <person name="Tyler B.M."/>
            <person name="Meinhardt L.W."/>
            <person name="Bailey B.A."/>
        </authorList>
    </citation>
    <scope>NUCLEOTIDE SEQUENCE [LARGE SCALE GENOMIC DNA]</scope>
    <source>
        <strain evidence="2">sbr112.9</strain>
    </source>
</reference>
<name>A0A2P4XU92_9STRA</name>
<accession>A0A2P4XU92</accession>
<dbReference type="Proteomes" id="UP000237271">
    <property type="component" value="Unassembled WGS sequence"/>
</dbReference>
<evidence type="ECO:0000313" key="1">
    <source>
        <dbReference type="EMBL" id="POM69144.1"/>
    </source>
</evidence>
<evidence type="ECO:0000313" key="2">
    <source>
        <dbReference type="Proteomes" id="UP000237271"/>
    </source>
</evidence>
<comment type="caution">
    <text evidence="1">The sequence shown here is derived from an EMBL/GenBank/DDBJ whole genome shotgun (WGS) entry which is preliminary data.</text>
</comment>
<dbReference type="OrthoDB" id="107260at2759"/>
<protein>
    <recommendedName>
        <fullName evidence="3">C3H1-type domain-containing protein</fullName>
    </recommendedName>
</protein>